<organism evidence="2 3">
    <name type="scientific">Calicophoron daubneyi</name>
    <name type="common">Rumen fluke</name>
    <name type="synonym">Paramphistomum daubneyi</name>
    <dbReference type="NCBI Taxonomy" id="300641"/>
    <lineage>
        <taxon>Eukaryota</taxon>
        <taxon>Metazoa</taxon>
        <taxon>Spiralia</taxon>
        <taxon>Lophotrochozoa</taxon>
        <taxon>Platyhelminthes</taxon>
        <taxon>Trematoda</taxon>
        <taxon>Digenea</taxon>
        <taxon>Plagiorchiida</taxon>
        <taxon>Pronocephalata</taxon>
        <taxon>Paramphistomoidea</taxon>
        <taxon>Paramphistomidae</taxon>
        <taxon>Calicophoron</taxon>
    </lineage>
</organism>
<protein>
    <submittedName>
        <fullName evidence="2">Uncharacterized protein</fullName>
    </submittedName>
</protein>
<dbReference type="Proteomes" id="UP001497525">
    <property type="component" value="Unassembled WGS sequence"/>
</dbReference>
<accession>A0AAV2TTH0</accession>
<sequence>MISQEELSNEVLTGNHSHGSDSWLEANRKLILKTVSILLGVLIAILVIVLFVMVLPGWLFGEDCSSSFRSLHCFGHLSAKYSVVLISMDGFRHDYLDLFHKRFPNKTLPNFARVEAKGIRAEFVRSVYPTTTLPTHHTMVTGLYPQHHGAVADQFIDSVHPFKEFSIRRQRSLDNDHWLDEWPEPLWITVQKAGGLVGSHLWPLTDRPAKGDTPFQSVTELALLNNPDGSFTTYPYTKRIHDILWWLKNPRYHLDLILSYFNEPAATGYHSGPESDNVLKKVQRLDELLGQLLDGIHERNLEGKVDLILTSGNGMASFKQIIALDSYVEKSWYEYTQMGASAFLYPDKGKEDEIYQVLRLAHPHLKVYRRAEMPTDLYYSHENSRMPPLILIPDSGFIVKPSAQHPIRKSVMGYPPYEQTMAPFFMAIGPSFRAGAKAEAVNLTDIYSLLCGLLRIRPKPSNGSFEYISKLLKENVVEDITSRRSWSGWIDRCILRTYVAWMVVGITIALGLTCIASMAVIYSNKYGRATIELPYANERPELSRDVPTKDVSQLHKWLN</sequence>
<proteinExistence type="predicted"/>
<gene>
    <name evidence="2" type="ORF">CDAUBV1_LOCUS15093</name>
</gene>
<dbReference type="PANTHER" id="PTHR10151:SF120">
    <property type="entry name" value="BIS(5'-ADENOSYL)-TRIPHOSPHATASE"/>
    <property type="match status" value="1"/>
</dbReference>
<evidence type="ECO:0000256" key="1">
    <source>
        <dbReference type="SAM" id="Phobius"/>
    </source>
</evidence>
<dbReference type="GO" id="GO:0016787">
    <property type="term" value="F:hydrolase activity"/>
    <property type="evidence" value="ECO:0007669"/>
    <property type="project" value="UniProtKB-ARBA"/>
</dbReference>
<dbReference type="PANTHER" id="PTHR10151">
    <property type="entry name" value="ECTONUCLEOTIDE PYROPHOSPHATASE/PHOSPHODIESTERASE"/>
    <property type="match status" value="1"/>
</dbReference>
<name>A0AAV2TTH0_CALDB</name>
<dbReference type="SUPFAM" id="SSF53649">
    <property type="entry name" value="Alkaline phosphatase-like"/>
    <property type="match status" value="1"/>
</dbReference>
<dbReference type="Gene3D" id="3.30.1360.180">
    <property type="match status" value="1"/>
</dbReference>
<keyword evidence="1" id="KW-0812">Transmembrane</keyword>
<dbReference type="InterPro" id="IPR017850">
    <property type="entry name" value="Alkaline_phosphatase_core_sf"/>
</dbReference>
<dbReference type="Pfam" id="PF01663">
    <property type="entry name" value="Phosphodiest"/>
    <property type="match status" value="1"/>
</dbReference>
<dbReference type="InterPro" id="IPR002591">
    <property type="entry name" value="Phosphodiest/P_Trfase"/>
</dbReference>
<keyword evidence="1" id="KW-1133">Transmembrane helix</keyword>
<feature type="transmembrane region" description="Helical" evidence="1">
    <location>
        <begin position="498"/>
        <end position="522"/>
    </location>
</feature>
<evidence type="ECO:0000313" key="3">
    <source>
        <dbReference type="Proteomes" id="UP001497525"/>
    </source>
</evidence>
<evidence type="ECO:0000313" key="2">
    <source>
        <dbReference type="EMBL" id="CAL5139906.1"/>
    </source>
</evidence>
<comment type="caution">
    <text evidence="2">The sequence shown here is derived from an EMBL/GenBank/DDBJ whole genome shotgun (WGS) entry which is preliminary data.</text>
</comment>
<dbReference type="Gene3D" id="3.40.720.10">
    <property type="entry name" value="Alkaline Phosphatase, subunit A"/>
    <property type="match status" value="1"/>
</dbReference>
<feature type="transmembrane region" description="Helical" evidence="1">
    <location>
        <begin position="37"/>
        <end position="60"/>
    </location>
</feature>
<dbReference type="CDD" id="cd16018">
    <property type="entry name" value="Enpp"/>
    <property type="match status" value="1"/>
</dbReference>
<dbReference type="EMBL" id="CAXLJL010000678">
    <property type="protein sequence ID" value="CAL5139906.1"/>
    <property type="molecule type" value="Genomic_DNA"/>
</dbReference>
<keyword evidence="1" id="KW-0472">Membrane</keyword>
<dbReference type="AlphaFoldDB" id="A0AAV2TTH0"/>
<reference evidence="2" key="1">
    <citation type="submission" date="2024-06" db="EMBL/GenBank/DDBJ databases">
        <authorList>
            <person name="Liu X."/>
            <person name="Lenzi L."/>
            <person name="Haldenby T S."/>
            <person name="Uol C."/>
        </authorList>
    </citation>
    <scope>NUCLEOTIDE SEQUENCE</scope>
</reference>